<sequence>MANYQSSEYCMANFTSTTNYSLPTLPPSKNHFHASTQGAQPNDLSMSRTGAPAYGDAPSQRLNGSQSNGDSMSQQDRSTKVHIEDLIHSDVQSSNSELFPETQGNARNSLPGAQDSASLVCPSLTPTANNPRQQSKVICNNQNRPETRRLSAHHSGTPTKRPYEDCASEEDPNHCLGTPPKVPRLTASTAKAPPVVPSPGTQAPPHTLAGNNAQLPLATHQIPGSHNVSISQPFLPGFSQSARPPFGVDDQQAFMTLPGNDTPIPVTVDYSQASKKEGERRQRNAAASTRHRRKKKIMQEENTKQLQELRDERRMMEIEIEELKQQRDFYRYDRNRLRHRCADTVDKQPRPGATKSNLPNEQPAYRPECLGWLRGRDLNRYVTRESPPNCQPHTTPHTRWCAF</sequence>
<organism evidence="4 5">
    <name type="scientific">Fusarium albosuccineum</name>
    <dbReference type="NCBI Taxonomy" id="1237068"/>
    <lineage>
        <taxon>Eukaryota</taxon>
        <taxon>Fungi</taxon>
        <taxon>Dikarya</taxon>
        <taxon>Ascomycota</taxon>
        <taxon>Pezizomycotina</taxon>
        <taxon>Sordariomycetes</taxon>
        <taxon>Hypocreomycetidae</taxon>
        <taxon>Hypocreales</taxon>
        <taxon>Nectriaceae</taxon>
        <taxon>Fusarium</taxon>
        <taxon>Fusarium decemcellulare species complex</taxon>
    </lineage>
</organism>
<evidence type="ECO:0000313" key="4">
    <source>
        <dbReference type="EMBL" id="KAF4460947.1"/>
    </source>
</evidence>
<feature type="region of interest" description="Disordered" evidence="2">
    <location>
        <begin position="91"/>
        <end position="209"/>
    </location>
</feature>
<evidence type="ECO:0000256" key="2">
    <source>
        <dbReference type="SAM" id="MobiDB-lite"/>
    </source>
</evidence>
<proteinExistence type="predicted"/>
<gene>
    <name evidence="4" type="ORF">FALBO_12264</name>
</gene>
<evidence type="ECO:0000313" key="5">
    <source>
        <dbReference type="Proteomes" id="UP000554235"/>
    </source>
</evidence>
<feature type="region of interest" description="Disordered" evidence="2">
    <location>
        <begin position="273"/>
        <end position="294"/>
    </location>
</feature>
<comment type="caution">
    <text evidence="4">The sequence shown here is derived from an EMBL/GenBank/DDBJ whole genome shotgun (WGS) entry which is preliminary data.</text>
</comment>
<evidence type="ECO:0000259" key="3">
    <source>
        <dbReference type="PROSITE" id="PS50217"/>
    </source>
</evidence>
<dbReference type="AlphaFoldDB" id="A0A8H4L3G7"/>
<protein>
    <recommendedName>
        <fullName evidence="3">BZIP domain-containing protein</fullName>
    </recommendedName>
</protein>
<feature type="compositionally biased region" description="Polar residues" evidence="2">
    <location>
        <begin position="33"/>
        <end position="48"/>
    </location>
</feature>
<dbReference type="SUPFAM" id="SSF57959">
    <property type="entry name" value="Leucine zipper domain"/>
    <property type="match status" value="1"/>
</dbReference>
<accession>A0A8H4L3G7</accession>
<dbReference type="PROSITE" id="PS00036">
    <property type="entry name" value="BZIP_BASIC"/>
    <property type="match status" value="1"/>
</dbReference>
<feature type="compositionally biased region" description="Polar residues" evidence="2">
    <location>
        <begin position="60"/>
        <end position="76"/>
    </location>
</feature>
<name>A0A8H4L3G7_9HYPO</name>
<dbReference type="Proteomes" id="UP000554235">
    <property type="component" value="Unassembled WGS sequence"/>
</dbReference>
<feature type="compositionally biased region" description="Polar residues" evidence="2">
    <location>
        <begin position="91"/>
        <end position="108"/>
    </location>
</feature>
<feature type="domain" description="BZIP" evidence="3">
    <location>
        <begin position="274"/>
        <end position="337"/>
    </location>
</feature>
<feature type="coiled-coil region" evidence="1">
    <location>
        <begin position="299"/>
        <end position="340"/>
    </location>
</feature>
<evidence type="ECO:0000256" key="1">
    <source>
        <dbReference type="SAM" id="Coils"/>
    </source>
</evidence>
<dbReference type="GO" id="GO:0003700">
    <property type="term" value="F:DNA-binding transcription factor activity"/>
    <property type="evidence" value="ECO:0007669"/>
    <property type="project" value="InterPro"/>
</dbReference>
<dbReference type="InterPro" id="IPR046347">
    <property type="entry name" value="bZIP_sf"/>
</dbReference>
<feature type="compositionally biased region" description="Polar residues" evidence="2">
    <location>
        <begin position="124"/>
        <end position="144"/>
    </location>
</feature>
<keyword evidence="5" id="KW-1185">Reference proteome</keyword>
<keyword evidence="1" id="KW-0175">Coiled coil</keyword>
<reference evidence="4 5" key="1">
    <citation type="submission" date="2020-01" db="EMBL/GenBank/DDBJ databases">
        <title>Identification and distribution of gene clusters putatively required for synthesis of sphingolipid metabolism inhibitors in phylogenetically diverse species of the filamentous fungus Fusarium.</title>
        <authorList>
            <person name="Kim H.-S."/>
            <person name="Busman M."/>
            <person name="Brown D.W."/>
            <person name="Divon H."/>
            <person name="Uhlig S."/>
            <person name="Proctor R.H."/>
        </authorList>
    </citation>
    <scope>NUCLEOTIDE SEQUENCE [LARGE SCALE GENOMIC DNA]</scope>
    <source>
        <strain evidence="4 5">NRRL 20459</strain>
    </source>
</reference>
<feature type="region of interest" description="Disordered" evidence="2">
    <location>
        <begin position="26"/>
        <end position="79"/>
    </location>
</feature>
<dbReference type="OrthoDB" id="2247093at2759"/>
<dbReference type="PROSITE" id="PS50217">
    <property type="entry name" value="BZIP"/>
    <property type="match status" value="1"/>
</dbReference>
<dbReference type="EMBL" id="JAADYS010001819">
    <property type="protein sequence ID" value="KAF4460947.1"/>
    <property type="molecule type" value="Genomic_DNA"/>
</dbReference>
<dbReference type="CDD" id="cd14705">
    <property type="entry name" value="bZIP_Zip1"/>
    <property type="match status" value="1"/>
</dbReference>
<dbReference type="InterPro" id="IPR004827">
    <property type="entry name" value="bZIP"/>
</dbReference>